<sequence>MNGRFFGGNQLEVMLYDGLIKYQKSKNTNSTLDEDDQEVAEQQRLEDYARWLENEKSTKDESLS</sequence>
<gene>
    <name evidence="1" type="ORF">NADFUDRAFT_84284</name>
</gene>
<dbReference type="Proteomes" id="UP000095009">
    <property type="component" value="Unassembled WGS sequence"/>
</dbReference>
<name>A0A1E3PEC2_9ASCO</name>
<dbReference type="AlphaFoldDB" id="A0A1E3PEC2"/>
<evidence type="ECO:0000313" key="1">
    <source>
        <dbReference type="EMBL" id="ODQ63660.1"/>
    </source>
</evidence>
<dbReference type="OrthoDB" id="10258585at2759"/>
<evidence type="ECO:0000313" key="2">
    <source>
        <dbReference type="Proteomes" id="UP000095009"/>
    </source>
</evidence>
<dbReference type="EMBL" id="KV454414">
    <property type="protein sequence ID" value="ODQ63660.1"/>
    <property type="molecule type" value="Genomic_DNA"/>
</dbReference>
<accession>A0A1E3PEC2</accession>
<reference evidence="1 2" key="1">
    <citation type="journal article" date="2016" name="Proc. Natl. Acad. Sci. U.S.A.">
        <title>Comparative genomics of biotechnologically important yeasts.</title>
        <authorList>
            <person name="Riley R."/>
            <person name="Haridas S."/>
            <person name="Wolfe K.H."/>
            <person name="Lopes M.R."/>
            <person name="Hittinger C.T."/>
            <person name="Goeker M."/>
            <person name="Salamov A.A."/>
            <person name="Wisecaver J.H."/>
            <person name="Long T.M."/>
            <person name="Calvey C.H."/>
            <person name="Aerts A.L."/>
            <person name="Barry K.W."/>
            <person name="Choi C."/>
            <person name="Clum A."/>
            <person name="Coughlan A.Y."/>
            <person name="Deshpande S."/>
            <person name="Douglass A.P."/>
            <person name="Hanson S.J."/>
            <person name="Klenk H.-P."/>
            <person name="LaButti K.M."/>
            <person name="Lapidus A."/>
            <person name="Lindquist E.A."/>
            <person name="Lipzen A.M."/>
            <person name="Meier-Kolthoff J.P."/>
            <person name="Ohm R.A."/>
            <person name="Otillar R.P."/>
            <person name="Pangilinan J.L."/>
            <person name="Peng Y."/>
            <person name="Rokas A."/>
            <person name="Rosa C.A."/>
            <person name="Scheuner C."/>
            <person name="Sibirny A.A."/>
            <person name="Slot J.C."/>
            <person name="Stielow J.B."/>
            <person name="Sun H."/>
            <person name="Kurtzman C.P."/>
            <person name="Blackwell M."/>
            <person name="Grigoriev I.V."/>
            <person name="Jeffries T.W."/>
        </authorList>
    </citation>
    <scope>NUCLEOTIDE SEQUENCE [LARGE SCALE GENOMIC DNA]</scope>
    <source>
        <strain evidence="1 2">DSM 6958</strain>
    </source>
</reference>
<proteinExistence type="predicted"/>
<keyword evidence="2" id="KW-1185">Reference proteome</keyword>
<organism evidence="1 2">
    <name type="scientific">Nadsonia fulvescens var. elongata DSM 6958</name>
    <dbReference type="NCBI Taxonomy" id="857566"/>
    <lineage>
        <taxon>Eukaryota</taxon>
        <taxon>Fungi</taxon>
        <taxon>Dikarya</taxon>
        <taxon>Ascomycota</taxon>
        <taxon>Saccharomycotina</taxon>
        <taxon>Dipodascomycetes</taxon>
        <taxon>Dipodascales</taxon>
        <taxon>Dipodascales incertae sedis</taxon>
        <taxon>Nadsonia</taxon>
    </lineage>
</organism>
<protein>
    <submittedName>
        <fullName evidence="1">Uncharacterized protein</fullName>
    </submittedName>
</protein>